<dbReference type="GO" id="GO:0002223">
    <property type="term" value="P:stimulatory C-type lectin receptor signaling pathway"/>
    <property type="evidence" value="ECO:0007669"/>
    <property type="project" value="TreeGrafter"/>
</dbReference>
<evidence type="ECO:0000256" key="10">
    <source>
        <dbReference type="SAM" id="MobiDB-lite"/>
    </source>
</evidence>
<evidence type="ECO:0000256" key="4">
    <source>
        <dbReference type="ARBA" id="ARBA00022968"/>
    </source>
</evidence>
<evidence type="ECO:0000256" key="9">
    <source>
        <dbReference type="ARBA" id="ARBA00041489"/>
    </source>
</evidence>
<organism evidence="13 14">
    <name type="scientific">Alligator mississippiensis</name>
    <name type="common">American alligator</name>
    <dbReference type="NCBI Taxonomy" id="8496"/>
    <lineage>
        <taxon>Eukaryota</taxon>
        <taxon>Metazoa</taxon>
        <taxon>Chordata</taxon>
        <taxon>Craniata</taxon>
        <taxon>Vertebrata</taxon>
        <taxon>Euteleostomi</taxon>
        <taxon>Archelosauria</taxon>
        <taxon>Archosauria</taxon>
        <taxon>Crocodylia</taxon>
        <taxon>Alligatoridae</taxon>
        <taxon>Alligatorinae</taxon>
        <taxon>Alligator</taxon>
    </lineage>
</organism>
<evidence type="ECO:0000256" key="5">
    <source>
        <dbReference type="ARBA" id="ARBA00022989"/>
    </source>
</evidence>
<feature type="region of interest" description="Disordered" evidence="10">
    <location>
        <begin position="30"/>
        <end position="104"/>
    </location>
</feature>
<feature type="domain" description="C-type lectin" evidence="12">
    <location>
        <begin position="150"/>
        <end position="257"/>
    </location>
</feature>
<dbReference type="InterPro" id="IPR016186">
    <property type="entry name" value="C-type_lectin-like/link_sf"/>
</dbReference>
<protein>
    <recommendedName>
        <fullName evidence="8">Natural killer cells antigen CD94</fullName>
    </recommendedName>
    <alternativeName>
        <fullName evidence="9">Killer cell lectin-like receptor subfamily D member 1</fullName>
    </alternativeName>
</protein>
<dbReference type="PANTHER" id="PTHR22800">
    <property type="entry name" value="C-TYPE LECTIN PROTEINS"/>
    <property type="match status" value="1"/>
</dbReference>
<feature type="compositionally biased region" description="Basic and acidic residues" evidence="10">
    <location>
        <begin position="34"/>
        <end position="91"/>
    </location>
</feature>
<evidence type="ECO:0000259" key="12">
    <source>
        <dbReference type="PROSITE" id="PS50041"/>
    </source>
</evidence>
<dbReference type="Pfam" id="PF00059">
    <property type="entry name" value="Lectin_C"/>
    <property type="match status" value="1"/>
</dbReference>
<dbReference type="AlphaFoldDB" id="A0A151NH96"/>
<dbReference type="GO" id="GO:0030246">
    <property type="term" value="F:carbohydrate binding"/>
    <property type="evidence" value="ECO:0007669"/>
    <property type="project" value="UniProtKB-KW"/>
</dbReference>
<dbReference type="EMBL" id="AKHW03003057">
    <property type="protein sequence ID" value="KYO35885.1"/>
    <property type="molecule type" value="Genomic_DNA"/>
</dbReference>
<dbReference type="SMART" id="SM00034">
    <property type="entry name" value="CLECT"/>
    <property type="match status" value="1"/>
</dbReference>
<evidence type="ECO:0000256" key="3">
    <source>
        <dbReference type="ARBA" id="ARBA00022734"/>
    </source>
</evidence>
<keyword evidence="5 11" id="KW-1133">Transmembrane helix</keyword>
<dbReference type="STRING" id="8496.A0A151NH96"/>
<keyword evidence="2 11" id="KW-0812">Transmembrane</keyword>
<gene>
    <name evidence="13" type="ORF">Y1Q_0017360</name>
</gene>
<feature type="transmembrane region" description="Helical" evidence="11">
    <location>
        <begin position="114"/>
        <end position="136"/>
    </location>
</feature>
<dbReference type="GO" id="GO:0016020">
    <property type="term" value="C:membrane"/>
    <property type="evidence" value="ECO:0007669"/>
    <property type="project" value="UniProtKB-SubCell"/>
</dbReference>
<evidence type="ECO:0000256" key="2">
    <source>
        <dbReference type="ARBA" id="ARBA00022692"/>
    </source>
</evidence>
<dbReference type="InterPro" id="IPR033992">
    <property type="entry name" value="NKR-like_CTLD"/>
</dbReference>
<keyword evidence="7" id="KW-0325">Glycoprotein</keyword>
<keyword evidence="6 11" id="KW-0472">Membrane</keyword>
<dbReference type="PROSITE" id="PS50041">
    <property type="entry name" value="C_TYPE_LECTIN_2"/>
    <property type="match status" value="1"/>
</dbReference>
<keyword evidence="3" id="KW-0430">Lectin</keyword>
<name>A0A151NH96_ALLMI</name>
<dbReference type="InterPro" id="IPR050919">
    <property type="entry name" value="NKG2/CD94_NK_receptors"/>
</dbReference>
<evidence type="ECO:0000256" key="1">
    <source>
        <dbReference type="ARBA" id="ARBA00004606"/>
    </source>
</evidence>
<reference evidence="13 14" key="1">
    <citation type="journal article" date="2012" name="Genome Biol.">
        <title>Sequencing three crocodilian genomes to illuminate the evolution of archosaurs and amniotes.</title>
        <authorList>
            <person name="St John J.A."/>
            <person name="Braun E.L."/>
            <person name="Isberg S.R."/>
            <person name="Miles L.G."/>
            <person name="Chong A.Y."/>
            <person name="Gongora J."/>
            <person name="Dalzell P."/>
            <person name="Moran C."/>
            <person name="Bed'hom B."/>
            <person name="Abzhanov A."/>
            <person name="Burgess S.C."/>
            <person name="Cooksey A.M."/>
            <person name="Castoe T.A."/>
            <person name="Crawford N.G."/>
            <person name="Densmore L.D."/>
            <person name="Drew J.C."/>
            <person name="Edwards S.V."/>
            <person name="Faircloth B.C."/>
            <person name="Fujita M.K."/>
            <person name="Greenwold M.J."/>
            <person name="Hoffmann F.G."/>
            <person name="Howard J.M."/>
            <person name="Iguchi T."/>
            <person name="Janes D.E."/>
            <person name="Khan S.Y."/>
            <person name="Kohno S."/>
            <person name="de Koning A.J."/>
            <person name="Lance S.L."/>
            <person name="McCarthy F.M."/>
            <person name="McCormack J.E."/>
            <person name="Merchant M.E."/>
            <person name="Peterson D.G."/>
            <person name="Pollock D.D."/>
            <person name="Pourmand N."/>
            <person name="Raney B.J."/>
            <person name="Roessler K.A."/>
            <person name="Sanford J.R."/>
            <person name="Sawyer R.H."/>
            <person name="Schmidt C.J."/>
            <person name="Triplett E.W."/>
            <person name="Tuberville T.D."/>
            <person name="Venegas-Anaya M."/>
            <person name="Howard J.T."/>
            <person name="Jarvis E.D."/>
            <person name="Guillette L.J.Jr."/>
            <person name="Glenn T.C."/>
            <person name="Green R.E."/>
            <person name="Ray D.A."/>
        </authorList>
    </citation>
    <scope>NUCLEOTIDE SEQUENCE [LARGE SCALE GENOMIC DNA]</scope>
    <source>
        <strain evidence="13">KSC_2009_1</strain>
    </source>
</reference>
<dbReference type="GO" id="GO:0045954">
    <property type="term" value="P:positive regulation of natural killer cell mediated cytotoxicity"/>
    <property type="evidence" value="ECO:0007669"/>
    <property type="project" value="TreeGrafter"/>
</dbReference>
<keyword evidence="4" id="KW-0735">Signal-anchor</keyword>
<keyword evidence="14" id="KW-1185">Reference proteome</keyword>
<evidence type="ECO:0000256" key="11">
    <source>
        <dbReference type="SAM" id="Phobius"/>
    </source>
</evidence>
<dbReference type="eggNOG" id="KOG4297">
    <property type="taxonomic scope" value="Eukaryota"/>
</dbReference>
<evidence type="ECO:0000256" key="6">
    <source>
        <dbReference type="ARBA" id="ARBA00023136"/>
    </source>
</evidence>
<comment type="subcellular location">
    <subcellularLocation>
        <location evidence="1">Membrane</location>
        <topology evidence="1">Single-pass type II membrane protein</topology>
    </subcellularLocation>
</comment>
<dbReference type="SUPFAM" id="SSF56436">
    <property type="entry name" value="C-type lectin-like"/>
    <property type="match status" value="1"/>
</dbReference>
<sequence>MNDLVKLVSSGLEIHNEMSHEEVTYTAVRFHSSSQERRSQRSQKSEKNQRPQNNESKEMRETEVTYMDMRFRSSSQERRSQRSQNSEKDQRPQNNESKVLSLDSPALPTPRKRLITGILGILCLILLVTVVVLVAIRDKTSSCPDKWEPHGHFCYLFTNDWKSWQESKDYCTSLDSKLLDIKNKEELEFFRSVLHVPHWIGLSRQKGSESWLWEDGTALSKDLFAVAQENIPQCCVLLSKVEAKCVSCEEPFSWICKKEAVHPEPAALAEGRKKSH</sequence>
<proteinExistence type="predicted"/>
<comment type="caution">
    <text evidence="13">The sequence shown here is derived from an EMBL/GenBank/DDBJ whole genome shotgun (WGS) entry which is preliminary data.</text>
</comment>
<dbReference type="CDD" id="cd03593">
    <property type="entry name" value="CLECT_NK_receptors_like"/>
    <property type="match status" value="1"/>
</dbReference>
<dbReference type="InterPro" id="IPR001304">
    <property type="entry name" value="C-type_lectin-like"/>
</dbReference>
<dbReference type="InterPro" id="IPR016187">
    <property type="entry name" value="CTDL_fold"/>
</dbReference>
<accession>A0A151NH96</accession>
<evidence type="ECO:0000313" key="14">
    <source>
        <dbReference type="Proteomes" id="UP000050525"/>
    </source>
</evidence>
<evidence type="ECO:0000313" key="13">
    <source>
        <dbReference type="EMBL" id="KYO35885.1"/>
    </source>
</evidence>
<evidence type="ECO:0000256" key="8">
    <source>
        <dbReference type="ARBA" id="ARBA00041193"/>
    </source>
</evidence>
<evidence type="ECO:0000256" key="7">
    <source>
        <dbReference type="ARBA" id="ARBA00023180"/>
    </source>
</evidence>
<dbReference type="PANTHER" id="PTHR22800:SF252">
    <property type="entry name" value="NATURAL KILLER CELLS ANTIGEN CD94"/>
    <property type="match status" value="1"/>
</dbReference>
<dbReference type="Proteomes" id="UP000050525">
    <property type="component" value="Unassembled WGS sequence"/>
</dbReference>
<dbReference type="Gene3D" id="3.10.100.10">
    <property type="entry name" value="Mannose-Binding Protein A, subunit A"/>
    <property type="match status" value="1"/>
</dbReference>